<dbReference type="InterPro" id="IPR038727">
    <property type="entry name" value="NadR/Ttd14_AAA_dom"/>
</dbReference>
<accession>A0ABP1DVI2</accession>
<keyword evidence="3" id="KW-1185">Reference proteome</keyword>
<dbReference type="SUPFAM" id="SSF52540">
    <property type="entry name" value="P-loop containing nucleoside triphosphate hydrolases"/>
    <property type="match status" value="1"/>
</dbReference>
<dbReference type="Gene3D" id="3.40.50.300">
    <property type="entry name" value="P-loop containing nucleotide triphosphate hydrolases"/>
    <property type="match status" value="1"/>
</dbReference>
<dbReference type="EMBL" id="OZ037949">
    <property type="protein sequence ID" value="CAL1711826.1"/>
    <property type="molecule type" value="Genomic_DNA"/>
</dbReference>
<protein>
    <recommendedName>
        <fullName evidence="1">NadR/Ttd14 AAA domain-containing protein</fullName>
    </recommendedName>
</protein>
<gene>
    <name evidence="2" type="ORF">GFSPODELE1_LOCUS8517</name>
</gene>
<evidence type="ECO:0000313" key="3">
    <source>
        <dbReference type="Proteomes" id="UP001497453"/>
    </source>
</evidence>
<dbReference type="InterPro" id="IPR027417">
    <property type="entry name" value="P-loop_NTPase"/>
</dbReference>
<evidence type="ECO:0000313" key="2">
    <source>
        <dbReference type="EMBL" id="CAL1711826.1"/>
    </source>
</evidence>
<name>A0ABP1DVI2_9APHY</name>
<organism evidence="2 3">
    <name type="scientific">Somion occarium</name>
    <dbReference type="NCBI Taxonomy" id="3059160"/>
    <lineage>
        <taxon>Eukaryota</taxon>
        <taxon>Fungi</taxon>
        <taxon>Dikarya</taxon>
        <taxon>Basidiomycota</taxon>
        <taxon>Agaricomycotina</taxon>
        <taxon>Agaricomycetes</taxon>
        <taxon>Polyporales</taxon>
        <taxon>Cerrenaceae</taxon>
        <taxon>Somion</taxon>
    </lineage>
</organism>
<dbReference type="Pfam" id="PF13521">
    <property type="entry name" value="AAA_28"/>
    <property type="match status" value="1"/>
</dbReference>
<evidence type="ECO:0000259" key="1">
    <source>
        <dbReference type="Pfam" id="PF13521"/>
    </source>
</evidence>
<proteinExistence type="predicted"/>
<dbReference type="Proteomes" id="UP001497453">
    <property type="component" value="Chromosome 6"/>
</dbReference>
<reference evidence="3" key="1">
    <citation type="submission" date="2024-04" db="EMBL/GenBank/DDBJ databases">
        <authorList>
            <person name="Shaw F."/>
            <person name="Minotto A."/>
        </authorList>
    </citation>
    <scope>NUCLEOTIDE SEQUENCE [LARGE SCALE GENOMIC DNA]</scope>
</reference>
<sequence>MDSSSTAKNDALAAIFVLGPSSSGKTTLCDALVEDLCLDRSKYIKEVARKVMRSTGFTRNDTHTYDMQAAIMKAQIEAETRVLHDAKSTSEGLVLLSDRSAVDPIVYAFSAKVKIAKETGERLLEDHDFRTILPVYRRSLFVVLKPVPEWLFDDGIRSLKDPSKYTDMLEDILTKLGIKFVEIGEETKSLRQRVDIVKIWMNEWRAGRSLEALNI</sequence>
<feature type="domain" description="NadR/Ttd14 AAA" evidence="1">
    <location>
        <begin position="15"/>
        <end position="184"/>
    </location>
</feature>